<dbReference type="SUPFAM" id="SSF89095">
    <property type="entry name" value="GatB/YqeY motif"/>
    <property type="match status" value="1"/>
</dbReference>
<dbReference type="OrthoDB" id="9788127at2"/>
<keyword evidence="2" id="KW-1185">Reference proteome</keyword>
<dbReference type="Gene3D" id="1.10.1510.10">
    <property type="entry name" value="Uncharacterised protein YqeY/AIM41 PF09424, N-terminal domain"/>
    <property type="match status" value="1"/>
</dbReference>
<organism evidence="1 2">
    <name type="scientific">Rickettsiella grylli</name>
    <dbReference type="NCBI Taxonomy" id="59196"/>
    <lineage>
        <taxon>Bacteria</taxon>
        <taxon>Pseudomonadati</taxon>
        <taxon>Pseudomonadota</taxon>
        <taxon>Gammaproteobacteria</taxon>
        <taxon>Legionellales</taxon>
        <taxon>Coxiellaceae</taxon>
        <taxon>Rickettsiella</taxon>
    </lineage>
</organism>
<evidence type="ECO:0000313" key="1">
    <source>
        <dbReference type="EMBL" id="EDP46925.1"/>
    </source>
</evidence>
<accession>A8PNK0</accession>
<dbReference type="Proteomes" id="UP000054075">
    <property type="component" value="Unassembled WGS sequence"/>
</dbReference>
<reference evidence="1" key="1">
    <citation type="submission" date="2006-04" db="EMBL/GenBank/DDBJ databases">
        <authorList>
            <person name="Seshadri R."/>
            <person name="Federici B.A."/>
        </authorList>
    </citation>
    <scope>NUCLEOTIDE SEQUENCE [LARGE SCALE GENOMIC DNA]</scope>
</reference>
<dbReference type="STRING" id="59196.RICGR_1027"/>
<dbReference type="eggNOG" id="COG1610">
    <property type="taxonomic scope" value="Bacteria"/>
</dbReference>
<dbReference type="InterPro" id="IPR003789">
    <property type="entry name" value="Asn/Gln_tRNA_amidoTrase-B-like"/>
</dbReference>
<proteinExistence type="predicted"/>
<evidence type="ECO:0000313" key="2">
    <source>
        <dbReference type="Proteomes" id="UP000054075"/>
    </source>
</evidence>
<name>A8PNK0_9COXI</name>
<comment type="caution">
    <text evidence="1">The sequence shown here is derived from an EMBL/GenBank/DDBJ whole genome shotgun (WGS) entry which is preliminary data.</text>
</comment>
<dbReference type="AlphaFoldDB" id="A8PNK0"/>
<dbReference type="PANTHER" id="PTHR28055:SF1">
    <property type="entry name" value="ALTERED INHERITANCE OF MITOCHONDRIA PROTEIN 41, MITOCHONDRIAL"/>
    <property type="match status" value="1"/>
</dbReference>
<sequence>MMMATLKQRIQEDTKTALRTQDKQRLNVMRLISAEIKQVEVDERIEVDDKRITQILNKMIKQRRDSIQQFGKAKRDDLAEQERLEVNVIQMYLPEPLSEADIDRLLSESITKVGATSVKDMGKVMAELKERIQGRADMTQISKKIKARLGP</sequence>
<dbReference type="RefSeq" id="WP_006035889.1">
    <property type="nucleotide sequence ID" value="NZ_AAQJ02000001.1"/>
</dbReference>
<dbReference type="PANTHER" id="PTHR28055">
    <property type="entry name" value="ALTERED INHERITANCE OF MITOCHONDRIA PROTEIN 41, MITOCHONDRIAL"/>
    <property type="match status" value="1"/>
</dbReference>
<dbReference type="InterPro" id="IPR042184">
    <property type="entry name" value="YqeY/Aim41_N"/>
</dbReference>
<dbReference type="Pfam" id="PF09424">
    <property type="entry name" value="YqeY"/>
    <property type="match status" value="1"/>
</dbReference>
<dbReference type="Gene3D" id="1.10.10.410">
    <property type="match status" value="1"/>
</dbReference>
<dbReference type="InterPro" id="IPR023168">
    <property type="entry name" value="GatB_Yqey_C_2"/>
</dbReference>
<dbReference type="GO" id="GO:0016884">
    <property type="term" value="F:carbon-nitrogen ligase activity, with glutamine as amido-N-donor"/>
    <property type="evidence" value="ECO:0007669"/>
    <property type="project" value="InterPro"/>
</dbReference>
<protein>
    <submittedName>
        <fullName evidence="1">GatB/Yqey domain protein</fullName>
    </submittedName>
</protein>
<gene>
    <name evidence="1" type="ORF">RICGR_1027</name>
</gene>
<reference evidence="1" key="2">
    <citation type="submission" date="2007-10" db="EMBL/GenBank/DDBJ databases">
        <authorList>
            <person name="Myers G.S."/>
        </authorList>
    </citation>
    <scope>NUCLEOTIDE SEQUENCE [LARGE SCALE GENOMIC DNA]</scope>
</reference>
<dbReference type="InterPro" id="IPR019004">
    <property type="entry name" value="YqeY/Aim41"/>
</dbReference>
<dbReference type="EMBL" id="AAQJ02000001">
    <property type="protein sequence ID" value="EDP46925.1"/>
    <property type="molecule type" value="Genomic_DNA"/>
</dbReference>